<keyword evidence="10" id="KW-0472">Membrane</keyword>
<dbReference type="OrthoDB" id="10259545at2759"/>
<reference evidence="15 16" key="1">
    <citation type="submission" date="2015-11" db="EMBL/GenBank/DDBJ databases">
        <title>The genome of Debaryomyces fabryi.</title>
        <authorList>
            <person name="Tafer H."/>
            <person name="Lopandic K."/>
        </authorList>
    </citation>
    <scope>NUCLEOTIDE SEQUENCE [LARGE SCALE GENOMIC DNA]</scope>
    <source>
        <strain evidence="15 16">CBS 789</strain>
    </source>
</reference>
<evidence type="ECO:0000256" key="8">
    <source>
        <dbReference type="ARBA" id="ARBA00022989"/>
    </source>
</evidence>
<keyword evidence="16" id="KW-1185">Reference proteome</keyword>
<comment type="cofactor">
    <cofactor evidence="1">
        <name>pyridoxal 5'-phosphate</name>
        <dbReference type="ChEBI" id="CHEBI:597326"/>
    </cofactor>
</comment>
<dbReference type="InterPro" id="IPR050214">
    <property type="entry name" value="Cys_Synth/Cystath_Beta-Synth"/>
</dbReference>
<dbReference type="GO" id="GO:0004124">
    <property type="term" value="F:cysteine synthase activity"/>
    <property type="evidence" value="ECO:0007669"/>
    <property type="project" value="UniProtKB-EC"/>
</dbReference>
<dbReference type="AlphaFoldDB" id="A0A0V1Q479"/>
<evidence type="ECO:0000256" key="9">
    <source>
        <dbReference type="ARBA" id="ARBA00023128"/>
    </source>
</evidence>
<dbReference type="PROSITE" id="PS00901">
    <property type="entry name" value="CYS_SYNTHASE"/>
    <property type="match status" value="1"/>
</dbReference>
<dbReference type="InterPro" id="IPR001216">
    <property type="entry name" value="P-phosphate_BS"/>
</dbReference>
<accession>A0A0V1Q479</accession>
<dbReference type="SUPFAM" id="SSF53686">
    <property type="entry name" value="Tryptophan synthase beta subunit-like PLP-dependent enzymes"/>
    <property type="match status" value="1"/>
</dbReference>
<dbReference type="InterPro" id="IPR001926">
    <property type="entry name" value="TrpB-like_PALP"/>
</dbReference>
<feature type="chain" id="PRO_5006884591" description="cysteine synthase" evidence="13">
    <location>
        <begin position="18"/>
        <end position="393"/>
    </location>
</feature>
<evidence type="ECO:0000256" key="6">
    <source>
        <dbReference type="ARBA" id="ARBA00022692"/>
    </source>
</evidence>
<name>A0A0V1Q479_9ASCO</name>
<dbReference type="FunFam" id="3.40.50.1100:FF:000096">
    <property type="entry name" value="Related to cysteine synthase"/>
    <property type="match status" value="1"/>
</dbReference>
<dbReference type="GeneID" id="26838204"/>
<dbReference type="EC" id="2.5.1.47" evidence="4"/>
<evidence type="ECO:0000256" key="3">
    <source>
        <dbReference type="ARBA" id="ARBA00007103"/>
    </source>
</evidence>
<keyword evidence="8" id="KW-1133">Transmembrane helix</keyword>
<evidence type="ECO:0000256" key="11">
    <source>
        <dbReference type="ARBA" id="ARBA00047931"/>
    </source>
</evidence>
<evidence type="ECO:0000256" key="1">
    <source>
        <dbReference type="ARBA" id="ARBA00001933"/>
    </source>
</evidence>
<dbReference type="InterPro" id="IPR036052">
    <property type="entry name" value="TrpB-like_PALP_sf"/>
</dbReference>
<keyword evidence="6" id="KW-0812">Transmembrane</keyword>
<protein>
    <recommendedName>
        <fullName evidence="4">cysteine synthase</fullName>
        <ecNumber evidence="4">2.5.1.47</ecNumber>
    </recommendedName>
    <alternativeName>
        <fullName evidence="12">Cysteine synthase-like protein</fullName>
    </alternativeName>
</protein>
<evidence type="ECO:0000259" key="14">
    <source>
        <dbReference type="Pfam" id="PF00291"/>
    </source>
</evidence>
<dbReference type="EMBL" id="LMYN01000015">
    <property type="protein sequence ID" value="KSA03061.1"/>
    <property type="molecule type" value="Genomic_DNA"/>
</dbReference>
<feature type="signal peptide" evidence="13">
    <location>
        <begin position="1"/>
        <end position="17"/>
    </location>
</feature>
<comment type="catalytic activity">
    <reaction evidence="11">
        <text>O-acetyl-L-serine + hydrogen sulfide = L-cysteine + acetate</text>
        <dbReference type="Rhea" id="RHEA:14829"/>
        <dbReference type="ChEBI" id="CHEBI:29919"/>
        <dbReference type="ChEBI" id="CHEBI:30089"/>
        <dbReference type="ChEBI" id="CHEBI:35235"/>
        <dbReference type="ChEBI" id="CHEBI:58340"/>
        <dbReference type="EC" id="2.5.1.47"/>
    </reaction>
</comment>
<evidence type="ECO:0000256" key="7">
    <source>
        <dbReference type="ARBA" id="ARBA00022787"/>
    </source>
</evidence>
<evidence type="ECO:0000256" key="5">
    <source>
        <dbReference type="ARBA" id="ARBA00022679"/>
    </source>
</evidence>
<evidence type="ECO:0000313" key="15">
    <source>
        <dbReference type="EMBL" id="KSA03061.1"/>
    </source>
</evidence>
<feature type="domain" description="Tryptophan synthase beta chain-like PALP" evidence="14">
    <location>
        <begin position="46"/>
        <end position="361"/>
    </location>
</feature>
<keyword evidence="7" id="KW-1000">Mitochondrion outer membrane</keyword>
<evidence type="ECO:0000313" key="16">
    <source>
        <dbReference type="Proteomes" id="UP000054251"/>
    </source>
</evidence>
<keyword evidence="9" id="KW-0496">Mitochondrion</keyword>
<dbReference type="CDD" id="cd01561">
    <property type="entry name" value="CBS_like"/>
    <property type="match status" value="1"/>
</dbReference>
<comment type="subcellular location">
    <subcellularLocation>
        <location evidence="2">Mitochondrion outer membrane</location>
        <topology evidence="2">Single-pass membrane protein</topology>
    </subcellularLocation>
</comment>
<gene>
    <name evidence="15" type="ORF">AC631_01195</name>
</gene>
<keyword evidence="13" id="KW-0732">Signal</keyword>
<proteinExistence type="inferred from homology"/>
<evidence type="ECO:0000256" key="10">
    <source>
        <dbReference type="ARBA" id="ARBA00023136"/>
    </source>
</evidence>
<dbReference type="GO" id="GO:0005741">
    <property type="term" value="C:mitochondrial outer membrane"/>
    <property type="evidence" value="ECO:0007669"/>
    <property type="project" value="UniProtKB-SubCell"/>
</dbReference>
<evidence type="ECO:0000256" key="4">
    <source>
        <dbReference type="ARBA" id="ARBA00012681"/>
    </source>
</evidence>
<dbReference type="Pfam" id="PF00291">
    <property type="entry name" value="PALP"/>
    <property type="match status" value="1"/>
</dbReference>
<comment type="similarity">
    <text evidence="3">Belongs to the cysteine synthase/cystathionine beta-synthase family.</text>
</comment>
<sequence>MINWKLVLKSSAAIVSALIILKQIHDQINYSKKKLTSLSPRSRGVESLIGNTPMIEIKSLSKLTGCKIYAKLELMNPAGSAKDRVALSIIRANEKLGKLKPNHGDVIFEGTSGSTGISFAVLANALGYKAHICLPDDTSPEKMQLLKSLGAELEPVKPASIVDPNQYTNAARYGAQKINEDKSNSKNAIFADQFENDFNWRIHYSSTGPEIWEQMEGNVDVFINGSGTGGTIAGVSKYLKEKNESIKIILADPQGSGLANRVNYGVMYDSVEREGTRRRHQVDTLVEGIGLNRLTWNFQQGEHNIEEAIRVRDEQALKMAKFLCINDGLFWGSSSAINCVAAVKTAFKYGPGQKIVIIACDSGARHLSKFWKEAAELPNDITLQDIIGDNKLP</sequence>
<dbReference type="PANTHER" id="PTHR10314">
    <property type="entry name" value="CYSTATHIONINE BETA-SYNTHASE"/>
    <property type="match status" value="1"/>
</dbReference>
<keyword evidence="5" id="KW-0808">Transferase</keyword>
<dbReference type="GO" id="GO:0006535">
    <property type="term" value="P:cysteine biosynthetic process from serine"/>
    <property type="evidence" value="ECO:0007669"/>
    <property type="project" value="InterPro"/>
</dbReference>
<evidence type="ECO:0000256" key="13">
    <source>
        <dbReference type="SAM" id="SignalP"/>
    </source>
</evidence>
<dbReference type="RefSeq" id="XP_015469163.1">
    <property type="nucleotide sequence ID" value="XM_015610025.1"/>
</dbReference>
<organism evidence="15 16">
    <name type="scientific">Debaryomyces fabryi</name>
    <dbReference type="NCBI Taxonomy" id="58627"/>
    <lineage>
        <taxon>Eukaryota</taxon>
        <taxon>Fungi</taxon>
        <taxon>Dikarya</taxon>
        <taxon>Ascomycota</taxon>
        <taxon>Saccharomycotina</taxon>
        <taxon>Pichiomycetes</taxon>
        <taxon>Debaryomycetaceae</taxon>
        <taxon>Debaryomyces</taxon>
    </lineage>
</organism>
<evidence type="ECO:0000256" key="12">
    <source>
        <dbReference type="ARBA" id="ARBA00078545"/>
    </source>
</evidence>
<dbReference type="Gene3D" id="3.40.50.1100">
    <property type="match status" value="2"/>
</dbReference>
<evidence type="ECO:0000256" key="2">
    <source>
        <dbReference type="ARBA" id="ARBA00004572"/>
    </source>
</evidence>
<dbReference type="Proteomes" id="UP000054251">
    <property type="component" value="Unassembled WGS sequence"/>
</dbReference>
<comment type="caution">
    <text evidence="15">The sequence shown here is derived from an EMBL/GenBank/DDBJ whole genome shotgun (WGS) entry which is preliminary data.</text>
</comment>